<dbReference type="Proteomes" id="UP000242287">
    <property type="component" value="Unassembled WGS sequence"/>
</dbReference>
<dbReference type="AlphaFoldDB" id="A0A2A9NV85"/>
<evidence type="ECO:0000313" key="1">
    <source>
        <dbReference type="EMBL" id="PFH52211.1"/>
    </source>
</evidence>
<protein>
    <submittedName>
        <fullName evidence="1">Uncharacterized protein</fullName>
    </submittedName>
</protein>
<dbReference type="OrthoDB" id="2604709at2759"/>
<proteinExistence type="predicted"/>
<gene>
    <name evidence="1" type="ORF">AMATHDRAFT_46564</name>
</gene>
<keyword evidence="2" id="KW-1185">Reference proteome</keyword>
<organism evidence="1 2">
    <name type="scientific">Amanita thiersii Skay4041</name>
    <dbReference type="NCBI Taxonomy" id="703135"/>
    <lineage>
        <taxon>Eukaryota</taxon>
        <taxon>Fungi</taxon>
        <taxon>Dikarya</taxon>
        <taxon>Basidiomycota</taxon>
        <taxon>Agaricomycotina</taxon>
        <taxon>Agaricomycetes</taxon>
        <taxon>Agaricomycetidae</taxon>
        <taxon>Agaricales</taxon>
        <taxon>Pluteineae</taxon>
        <taxon>Amanitaceae</taxon>
        <taxon>Amanita</taxon>
    </lineage>
</organism>
<accession>A0A2A9NV85</accession>
<dbReference type="EMBL" id="KZ301981">
    <property type="protein sequence ID" value="PFH52211.1"/>
    <property type="molecule type" value="Genomic_DNA"/>
</dbReference>
<reference evidence="1 2" key="1">
    <citation type="submission" date="2014-02" db="EMBL/GenBank/DDBJ databases">
        <title>Transposable element dynamics among asymbiotic and ectomycorrhizal Amanita fungi.</title>
        <authorList>
            <consortium name="DOE Joint Genome Institute"/>
            <person name="Hess J."/>
            <person name="Skrede I."/>
            <person name="Wolfe B."/>
            <person name="LaButti K."/>
            <person name="Ohm R.A."/>
            <person name="Grigoriev I.V."/>
            <person name="Pringle A."/>
        </authorList>
    </citation>
    <scope>NUCLEOTIDE SEQUENCE [LARGE SCALE GENOMIC DNA]</scope>
    <source>
        <strain evidence="1 2">SKay4041</strain>
    </source>
</reference>
<evidence type="ECO:0000313" key="2">
    <source>
        <dbReference type="Proteomes" id="UP000242287"/>
    </source>
</evidence>
<sequence length="146" mass="16368">MANLSFEISDDELDEDCHHATQMLWFKQVKDFMPRGPPRCIAGTGRVSNYRQKKGLVSTPAAAVQVLQSITTIPALADRSFEEIRLECYNQSVVATGKPPRAVNALLNPSTVIPPLFIPVRDECAEDPLLEVDMSNAWYICFWLQT</sequence>
<name>A0A2A9NV85_9AGAR</name>